<name>A0A4Q1U790_9LACO</name>
<dbReference type="Proteomes" id="UP000290475">
    <property type="component" value="Unassembled WGS sequence"/>
</dbReference>
<proteinExistence type="predicted"/>
<evidence type="ECO:0000313" key="2">
    <source>
        <dbReference type="Proteomes" id="UP000290475"/>
    </source>
</evidence>
<gene>
    <name evidence="1" type="ORF">BVJ53_05920</name>
</gene>
<organism evidence="1 2">
    <name type="scientific">Lacticaseibacillus chiayiensis</name>
    <dbReference type="NCBI Taxonomy" id="2100821"/>
    <lineage>
        <taxon>Bacteria</taxon>
        <taxon>Bacillati</taxon>
        <taxon>Bacillota</taxon>
        <taxon>Bacilli</taxon>
        <taxon>Lactobacillales</taxon>
        <taxon>Lactobacillaceae</taxon>
        <taxon>Lacticaseibacillus</taxon>
    </lineage>
</organism>
<dbReference type="AlphaFoldDB" id="A0A4Q1U790"/>
<comment type="caution">
    <text evidence="1">The sequence shown here is derived from an EMBL/GenBank/DDBJ whole genome shotgun (WGS) entry which is preliminary data.</text>
</comment>
<reference evidence="1 2" key="1">
    <citation type="submission" date="2017-01" db="EMBL/GenBank/DDBJ databases">
        <title>Lactobacillus chiayiensis sp. nov., a lactic acid bacterium isolated from compost.</title>
        <authorList>
            <person name="Huang C.-H."/>
        </authorList>
    </citation>
    <scope>NUCLEOTIDE SEQUENCE [LARGE SCALE GENOMIC DNA]</scope>
    <source>
        <strain evidence="2">chh01</strain>
    </source>
</reference>
<sequence>MAELLEDVGSTPVTQAFTQPAIKNLLSFVNIRLTEVVERDALGYELTDEAIRVLITAAFARRVRMTIVDLRSFDAVEQGKLRAVIKGD</sequence>
<accession>A0A4Q1U790</accession>
<evidence type="ECO:0000313" key="1">
    <source>
        <dbReference type="EMBL" id="RXT26887.1"/>
    </source>
</evidence>
<protein>
    <submittedName>
        <fullName evidence="1">Uncharacterized protein</fullName>
    </submittedName>
</protein>
<dbReference type="EMBL" id="MSSM01000011">
    <property type="protein sequence ID" value="RXT26887.1"/>
    <property type="molecule type" value="Genomic_DNA"/>
</dbReference>